<evidence type="ECO:0000256" key="1">
    <source>
        <dbReference type="ARBA" id="ARBA00002962"/>
    </source>
</evidence>
<dbReference type="InterPro" id="IPR011990">
    <property type="entry name" value="TPR-like_helical_dom_sf"/>
</dbReference>
<evidence type="ECO:0000256" key="4">
    <source>
        <dbReference type="ARBA" id="ARBA00022475"/>
    </source>
</evidence>
<protein>
    <submittedName>
        <fullName evidence="14">Putative HemY protein</fullName>
    </submittedName>
</protein>
<dbReference type="eggNOG" id="COG3071">
    <property type="taxonomic scope" value="Bacteria"/>
</dbReference>
<dbReference type="SUPFAM" id="SSF48452">
    <property type="entry name" value="TPR-like"/>
    <property type="match status" value="1"/>
</dbReference>
<evidence type="ECO:0000256" key="6">
    <source>
        <dbReference type="ARBA" id="ARBA00022692"/>
    </source>
</evidence>
<gene>
    <name evidence="14" type="ORF">HRUBRA_01362</name>
</gene>
<dbReference type="PROSITE" id="PS50005">
    <property type="entry name" value="TPR"/>
    <property type="match status" value="1"/>
</dbReference>
<comment type="caution">
    <text evidence="14">The sequence shown here is derived from an EMBL/GenBank/DDBJ whole genome shotgun (WGS) entry which is preliminary data.</text>
</comment>
<dbReference type="GO" id="GO:0005886">
    <property type="term" value="C:plasma membrane"/>
    <property type="evidence" value="ECO:0007669"/>
    <property type="project" value="UniProtKB-SubCell"/>
</dbReference>
<dbReference type="Pfam" id="PF13432">
    <property type="entry name" value="TPR_16"/>
    <property type="match status" value="2"/>
</dbReference>
<dbReference type="RefSeq" id="WP_052094647.1">
    <property type="nucleotide sequence ID" value="NZ_KN234769.1"/>
</dbReference>
<keyword evidence="8 12" id="KW-0472">Membrane</keyword>
<feature type="transmembrane region" description="Helical" evidence="12">
    <location>
        <begin position="40"/>
        <end position="60"/>
    </location>
</feature>
<dbReference type="GO" id="GO:0006779">
    <property type="term" value="P:porphyrin-containing compound biosynthetic process"/>
    <property type="evidence" value="ECO:0007669"/>
    <property type="project" value="UniProtKB-KW"/>
</dbReference>
<feature type="compositionally biased region" description="Basic and acidic residues" evidence="11">
    <location>
        <begin position="414"/>
        <end position="431"/>
    </location>
</feature>
<dbReference type="AlphaFoldDB" id="A0A095XWF6"/>
<keyword evidence="6 12" id="KW-0812">Transmembrane</keyword>
<comment type="pathway">
    <text evidence="3">Porphyrin-containing compound metabolism; protoheme biosynthesis.</text>
</comment>
<comment type="function">
    <text evidence="1">Involved in a late step of protoheme IX synthesis.</text>
</comment>
<dbReference type="NCBIfam" id="TIGR00540">
    <property type="entry name" value="TPR_hemY_coli"/>
    <property type="match status" value="1"/>
</dbReference>
<proteinExistence type="predicted"/>
<keyword evidence="9" id="KW-0627">Porphyrin biosynthesis</keyword>
<evidence type="ECO:0000313" key="14">
    <source>
        <dbReference type="EMBL" id="KGE04021.1"/>
    </source>
</evidence>
<dbReference type="InterPro" id="IPR019734">
    <property type="entry name" value="TPR_rpt"/>
</dbReference>
<feature type="domain" description="HemY N-terminal" evidence="13">
    <location>
        <begin position="27"/>
        <end position="130"/>
    </location>
</feature>
<dbReference type="Gene3D" id="1.25.40.10">
    <property type="entry name" value="Tetratricopeptide repeat domain"/>
    <property type="match status" value="2"/>
</dbReference>
<dbReference type="GO" id="GO:0042168">
    <property type="term" value="P:heme metabolic process"/>
    <property type="evidence" value="ECO:0007669"/>
    <property type="project" value="InterPro"/>
</dbReference>
<dbReference type="Proteomes" id="UP000029640">
    <property type="component" value="Unassembled WGS sequence"/>
</dbReference>
<dbReference type="InterPro" id="IPR005254">
    <property type="entry name" value="Heme_biosyn_assoc_TPR_pro"/>
</dbReference>
<comment type="subcellular location">
    <subcellularLocation>
        <location evidence="2">Cell inner membrane</location>
        <topology evidence="2">Multi-pass membrane protein</topology>
    </subcellularLocation>
</comment>
<evidence type="ECO:0000256" key="11">
    <source>
        <dbReference type="SAM" id="MobiDB-lite"/>
    </source>
</evidence>
<name>A0A095XWF6_9GAMM</name>
<feature type="region of interest" description="Disordered" evidence="11">
    <location>
        <begin position="408"/>
        <end position="431"/>
    </location>
</feature>
<keyword evidence="15" id="KW-1185">Reference proteome</keyword>
<organism evidence="14 15">
    <name type="scientific">Pseudohaliea rubra DSM 19751</name>
    <dbReference type="NCBI Taxonomy" id="1265313"/>
    <lineage>
        <taxon>Bacteria</taxon>
        <taxon>Pseudomonadati</taxon>
        <taxon>Pseudomonadota</taxon>
        <taxon>Gammaproteobacteria</taxon>
        <taxon>Cellvibrionales</taxon>
        <taxon>Halieaceae</taxon>
        <taxon>Pseudohaliea</taxon>
    </lineage>
</organism>
<feature type="repeat" description="TPR" evidence="10">
    <location>
        <begin position="331"/>
        <end position="364"/>
    </location>
</feature>
<dbReference type="STRING" id="1265313.HRUBRA_01362"/>
<evidence type="ECO:0000256" key="3">
    <source>
        <dbReference type="ARBA" id="ARBA00004744"/>
    </source>
</evidence>
<evidence type="ECO:0000256" key="7">
    <source>
        <dbReference type="ARBA" id="ARBA00022989"/>
    </source>
</evidence>
<keyword evidence="5" id="KW-0997">Cell inner membrane</keyword>
<dbReference type="HOGENOM" id="CLU_037501_2_1_6"/>
<reference evidence="14 15" key="1">
    <citation type="journal article" date="2014" name="Genome Announc.">
        <title>Genome Sequence of Gammaproteobacterial Pseudohaliea rubra Type Strain DSM 19751, Isolated from Coastal Seawater of the Mediterranean Sea.</title>
        <authorList>
            <person name="Spring S."/>
            <person name="Fiebig A."/>
            <person name="Riedel T."/>
            <person name="Goker M."/>
            <person name="Klenk H.P."/>
        </authorList>
    </citation>
    <scope>NUCLEOTIDE SEQUENCE [LARGE SCALE GENOMIC DNA]</scope>
    <source>
        <strain evidence="14 15">DSM 19751</strain>
    </source>
</reference>
<dbReference type="InterPro" id="IPR010817">
    <property type="entry name" value="HemY_N"/>
</dbReference>
<evidence type="ECO:0000313" key="15">
    <source>
        <dbReference type="Proteomes" id="UP000029640"/>
    </source>
</evidence>
<accession>A0A095XWF6</accession>
<evidence type="ECO:0000256" key="8">
    <source>
        <dbReference type="ARBA" id="ARBA00023136"/>
    </source>
</evidence>
<evidence type="ECO:0000256" key="5">
    <source>
        <dbReference type="ARBA" id="ARBA00022519"/>
    </source>
</evidence>
<dbReference type="OrthoDB" id="7053339at2"/>
<evidence type="ECO:0000256" key="10">
    <source>
        <dbReference type="PROSITE-ProRule" id="PRU00339"/>
    </source>
</evidence>
<keyword evidence="10" id="KW-0802">TPR repeat</keyword>
<dbReference type="UniPathway" id="UPA00252"/>
<keyword evidence="4" id="KW-1003">Cell membrane</keyword>
<dbReference type="Pfam" id="PF07219">
    <property type="entry name" value="HemY_N"/>
    <property type="match status" value="1"/>
</dbReference>
<dbReference type="EMBL" id="AUVB01000039">
    <property type="protein sequence ID" value="KGE04021.1"/>
    <property type="molecule type" value="Genomic_DNA"/>
</dbReference>
<evidence type="ECO:0000256" key="9">
    <source>
        <dbReference type="ARBA" id="ARBA00023244"/>
    </source>
</evidence>
<evidence type="ECO:0000256" key="2">
    <source>
        <dbReference type="ARBA" id="ARBA00004429"/>
    </source>
</evidence>
<evidence type="ECO:0000259" key="13">
    <source>
        <dbReference type="Pfam" id="PF07219"/>
    </source>
</evidence>
<evidence type="ECO:0000256" key="12">
    <source>
        <dbReference type="SAM" id="Phobius"/>
    </source>
</evidence>
<keyword evidence="7 12" id="KW-1133">Transmembrane helix</keyword>
<sequence>MRGFFLLALIALLLGVGLVAMIESEPGYLLIAFGEYTVESSLWVGLLLIAVLVLVLYAVIGTLARLLASPGTVRFWATSRQRRQAARLTNRGLIGYIEGDWQKSRRQLQRGAKHSASPVFNHLMAARASFQLDDPDQMRSDLEAALREDIQAAVAVDLTQAELALQGGKFDRALTCLERVARRSNSPQVSRLRCKALLGLGDWEGLAELLPTLRRQGALPDKELARLERECHLRLLEGAALDLGDDTAASLKLTWRRVPPALQQDEALLRRYVELLEKVGAEGEAAKLITRVLKKRWDPALVNRYGRLALEKGRRQLSQAESWLGKHGDDPELFLCLGRLAARGQDWQRARQYFERSIQAGPTEEACAELGRLLLASGEHNLAAQYFNTGITLQGEALPELPLPDAVGAEDLVPEDRRLDGEGGDRAGRGA</sequence>